<dbReference type="PANTHER" id="PTHR42881:SF2">
    <property type="entry name" value="PROLYL ENDOPEPTIDASE"/>
    <property type="match status" value="1"/>
</dbReference>
<keyword evidence="6" id="KW-0720">Serine protease</keyword>
<comment type="similarity">
    <text evidence="2">Belongs to the peptidase S9A family.</text>
</comment>
<dbReference type="PANTHER" id="PTHR42881">
    <property type="entry name" value="PROLYL ENDOPEPTIDASE"/>
    <property type="match status" value="1"/>
</dbReference>
<dbReference type="InterPro" id="IPR029058">
    <property type="entry name" value="AB_hydrolase_fold"/>
</dbReference>
<accession>A0A2D0MZ35</accession>
<evidence type="ECO:0000256" key="8">
    <source>
        <dbReference type="ARBA" id="ARBA00081187"/>
    </source>
</evidence>
<dbReference type="Gene3D" id="3.40.50.1820">
    <property type="entry name" value="alpha/beta hydrolase"/>
    <property type="match status" value="1"/>
</dbReference>
<dbReference type="InterPro" id="IPR051167">
    <property type="entry name" value="Prolyl_oligopep/macrocyclase"/>
</dbReference>
<keyword evidence="5" id="KW-0378">Hydrolase</keyword>
<dbReference type="GO" id="GO:0004252">
    <property type="term" value="F:serine-type endopeptidase activity"/>
    <property type="evidence" value="ECO:0007669"/>
    <property type="project" value="UniProtKB-EC"/>
</dbReference>
<dbReference type="InterPro" id="IPR001375">
    <property type="entry name" value="Peptidase_S9_cat"/>
</dbReference>
<evidence type="ECO:0000256" key="6">
    <source>
        <dbReference type="ARBA" id="ARBA00022825"/>
    </source>
</evidence>
<keyword evidence="12" id="KW-1185">Reference proteome</keyword>
<dbReference type="EC" id="3.4.21.26" evidence="3"/>
<dbReference type="GO" id="GO:0006508">
    <property type="term" value="P:proteolysis"/>
    <property type="evidence" value="ECO:0007669"/>
    <property type="project" value="UniProtKB-KW"/>
</dbReference>
<feature type="domain" description="Peptidase S9A N-terminal" evidence="10">
    <location>
        <begin position="7"/>
        <end position="406"/>
    </location>
</feature>
<dbReference type="RefSeq" id="WP_099155075.1">
    <property type="nucleotide sequence ID" value="NZ_PDUD01000053.1"/>
</dbReference>
<dbReference type="FunFam" id="3.40.50.1820:FF:000005">
    <property type="entry name" value="Prolyl endopeptidase"/>
    <property type="match status" value="1"/>
</dbReference>
<dbReference type="InterPro" id="IPR023302">
    <property type="entry name" value="Pept_S9A_N"/>
</dbReference>
<keyword evidence="4" id="KW-0645">Protease</keyword>
<dbReference type="GO" id="GO:0070012">
    <property type="term" value="F:oligopeptidase activity"/>
    <property type="evidence" value="ECO:0007669"/>
    <property type="project" value="TreeGrafter"/>
</dbReference>
<dbReference type="Pfam" id="PF02897">
    <property type="entry name" value="Peptidase_S9_N"/>
    <property type="match status" value="1"/>
</dbReference>
<evidence type="ECO:0000313" key="12">
    <source>
        <dbReference type="Proteomes" id="UP000223913"/>
    </source>
</evidence>
<dbReference type="OrthoDB" id="9801421at2"/>
<dbReference type="InterPro" id="IPR002471">
    <property type="entry name" value="Pept_S9_AS"/>
</dbReference>
<dbReference type="Pfam" id="PF00326">
    <property type="entry name" value="Peptidase_S9"/>
    <property type="match status" value="1"/>
</dbReference>
<reference evidence="11 12" key="1">
    <citation type="submission" date="2017-10" db="EMBL/GenBank/DDBJ databases">
        <title>The draft genome sequence of Lewinella nigricans NBRC 102662.</title>
        <authorList>
            <person name="Wang K."/>
        </authorList>
    </citation>
    <scope>NUCLEOTIDE SEQUENCE [LARGE SCALE GENOMIC DNA]</scope>
    <source>
        <strain evidence="11 12">NBRC 102662</strain>
    </source>
</reference>
<name>A0A2D0MZ35_FLAN2</name>
<evidence type="ECO:0000256" key="3">
    <source>
        <dbReference type="ARBA" id="ARBA00011897"/>
    </source>
</evidence>
<evidence type="ECO:0000256" key="7">
    <source>
        <dbReference type="ARBA" id="ARBA00060121"/>
    </source>
</evidence>
<comment type="function">
    <text evidence="7">Cleaves peptide bonds on the C-terminal side of prolyl residues within peptides that are up to approximately 30 amino acids long. Has an absolute requirement for an X-Pro bond in the trans configuration immediately preceding the Pro-Y scissible bond.</text>
</comment>
<feature type="domain" description="Peptidase S9 prolyl oligopeptidase catalytic" evidence="9">
    <location>
        <begin position="466"/>
        <end position="677"/>
    </location>
</feature>
<dbReference type="AlphaFoldDB" id="A0A2D0MZ35"/>
<comment type="caution">
    <text evidence="11">The sequence shown here is derived from an EMBL/GenBank/DDBJ whole genome shotgun (WGS) entry which is preliminary data.</text>
</comment>
<evidence type="ECO:0000259" key="9">
    <source>
        <dbReference type="Pfam" id="PF00326"/>
    </source>
</evidence>
<gene>
    <name evidence="11" type="ORF">CRP01_36695</name>
</gene>
<dbReference type="Proteomes" id="UP000223913">
    <property type="component" value="Unassembled WGS sequence"/>
</dbReference>
<dbReference type="PRINTS" id="PR00862">
    <property type="entry name" value="PROLIGOPTASE"/>
</dbReference>
<evidence type="ECO:0000313" key="11">
    <source>
        <dbReference type="EMBL" id="PHN01541.1"/>
    </source>
</evidence>
<organism evidence="11 12">
    <name type="scientific">Flavilitoribacter nigricans (strain ATCC 23147 / DSM 23189 / NBRC 102662 / NCIMB 1420 / SS-2)</name>
    <name type="common">Lewinella nigricans</name>
    <dbReference type="NCBI Taxonomy" id="1122177"/>
    <lineage>
        <taxon>Bacteria</taxon>
        <taxon>Pseudomonadati</taxon>
        <taxon>Bacteroidota</taxon>
        <taxon>Saprospiria</taxon>
        <taxon>Saprospirales</taxon>
        <taxon>Lewinellaceae</taxon>
        <taxon>Flavilitoribacter</taxon>
    </lineage>
</organism>
<dbReference type="EMBL" id="PDUD01000053">
    <property type="protein sequence ID" value="PHN01541.1"/>
    <property type="molecule type" value="Genomic_DNA"/>
</dbReference>
<sequence length="680" mass="76929">MTPIRYPHTRKADQIDNYHGRDIADPFRWLEVDTAPEVEKWVDAQNEVTFQYLEQIPERESIRKRLRELLDYERLSSPFRAGDYYFFYKNDGLQNQPVIYFQKGLEGDPEVFIDPNSRSEDGTIAVTLLGFSQDDRYVAYAQSEAGSDWQQIRVMEVATKKELPNVLKWVKFSGAAWHEDGFFYSRYPQPDAGSEYSAKNLHHTVYYHRLGTDQSEDQLIYRDEDHPTFNHYCTVTEDGQYLLIYASPGTDGYATYFKDLKQDGPITRLFAGYSNKSSVVDHRDGKFLVMTDLGAPKYRLLSVPAKEEVPENEWQELIPETDDLLQGVNTGGGYLFANYLKNATNRIYRLNYDGSGRQEIELPGPGNAGGFSGKKEEKILFYTFTSFIYPTTIFKYDIGTGSSEPFFRAELQFNPEDYTEKQVFYTSKDGTKVSMFIVHKKGLQMDGQNPCYLYGYGGFNISLSPGFSASRVVLLERGGILAIPNLRGGGEYGEEWHQGGMLANKQNVFDDFIAAAEYLIDQGYTAPSRLAIAGGSNGGLLVGAAMTQRPELFAVAFPSVGVLDMLRFHLFTIGRAWVPEYGSSDDPQQFPFLLAYSPLHNLQDGKAYPATLITTADHDDRVVPAHSFKFAARLQEAQDGAEPVLIRISKRAGHGAGKPIAKVIEEQADIWSFFFHNTRR</sequence>
<comment type="catalytic activity">
    <reaction evidence="1">
        <text>Hydrolysis of Pro-|-Xaa &gt;&gt; Ala-|-Xaa in oligopeptides.</text>
        <dbReference type="EC" id="3.4.21.26"/>
    </reaction>
</comment>
<protein>
    <recommendedName>
        <fullName evidence="3">prolyl oligopeptidase</fullName>
        <ecNumber evidence="3">3.4.21.26</ecNumber>
    </recommendedName>
    <alternativeName>
        <fullName evidence="8">Proline-specific endopeptidase</fullName>
    </alternativeName>
</protein>
<evidence type="ECO:0000259" key="10">
    <source>
        <dbReference type="Pfam" id="PF02897"/>
    </source>
</evidence>
<evidence type="ECO:0000256" key="5">
    <source>
        <dbReference type="ARBA" id="ARBA00022801"/>
    </source>
</evidence>
<evidence type="ECO:0000256" key="4">
    <source>
        <dbReference type="ARBA" id="ARBA00022670"/>
    </source>
</evidence>
<dbReference type="SUPFAM" id="SSF53474">
    <property type="entry name" value="alpha/beta-Hydrolases"/>
    <property type="match status" value="1"/>
</dbReference>
<evidence type="ECO:0000256" key="1">
    <source>
        <dbReference type="ARBA" id="ARBA00001070"/>
    </source>
</evidence>
<dbReference type="InterPro" id="IPR002470">
    <property type="entry name" value="Peptidase_S9A"/>
</dbReference>
<proteinExistence type="inferred from homology"/>
<dbReference type="GO" id="GO:0005829">
    <property type="term" value="C:cytosol"/>
    <property type="evidence" value="ECO:0007669"/>
    <property type="project" value="TreeGrafter"/>
</dbReference>
<evidence type="ECO:0000256" key="2">
    <source>
        <dbReference type="ARBA" id="ARBA00005228"/>
    </source>
</evidence>
<dbReference type="PROSITE" id="PS00708">
    <property type="entry name" value="PRO_ENDOPEP_SER"/>
    <property type="match status" value="1"/>
</dbReference>
<dbReference type="SUPFAM" id="SSF50993">
    <property type="entry name" value="Peptidase/esterase 'gauge' domain"/>
    <property type="match status" value="1"/>
</dbReference>
<dbReference type="Gene3D" id="2.130.10.120">
    <property type="entry name" value="Prolyl oligopeptidase, N-terminal domain"/>
    <property type="match status" value="1"/>
</dbReference>